<proteinExistence type="predicted"/>
<keyword evidence="2" id="KW-1133">Transmembrane helix</keyword>
<feature type="compositionally biased region" description="Basic and acidic residues" evidence="1">
    <location>
        <begin position="476"/>
        <end position="510"/>
    </location>
</feature>
<reference evidence="4" key="1">
    <citation type="journal article" date="2024" name="Algal Res.">
        <title>Biochemical, toxicological and genomic investigation of a high-biomass producing Limnothrix strain isolated from Italian shallow drinking water reservoir.</title>
        <authorList>
            <person name="Simonazzi M."/>
            <person name="Shishido T.K."/>
            <person name="Delbaje E."/>
            <person name="Wahlsten M."/>
            <person name="Fewer D.P."/>
            <person name="Sivonen K."/>
            <person name="Pezzolesi L."/>
            <person name="Pistocchi R."/>
        </authorList>
    </citation>
    <scope>NUCLEOTIDE SEQUENCE [LARGE SCALE GENOMIC DNA]</scope>
    <source>
        <strain evidence="4">LRLZ20PSL1</strain>
    </source>
</reference>
<comment type="caution">
    <text evidence="3">The sequence shown here is derived from an EMBL/GenBank/DDBJ whole genome shotgun (WGS) entry which is preliminary data.</text>
</comment>
<feature type="transmembrane region" description="Helical" evidence="2">
    <location>
        <begin position="25"/>
        <end position="43"/>
    </location>
</feature>
<evidence type="ECO:0000256" key="1">
    <source>
        <dbReference type="SAM" id="MobiDB-lite"/>
    </source>
</evidence>
<organism evidence="3 4">
    <name type="scientific">Limnothrix redekei LRLZ20PSL1</name>
    <dbReference type="NCBI Taxonomy" id="3112953"/>
    <lineage>
        <taxon>Bacteria</taxon>
        <taxon>Bacillati</taxon>
        <taxon>Cyanobacteriota</taxon>
        <taxon>Cyanophyceae</taxon>
        <taxon>Pseudanabaenales</taxon>
        <taxon>Pseudanabaenaceae</taxon>
        <taxon>Limnothrix</taxon>
    </lineage>
</organism>
<keyword evidence="2" id="KW-0472">Membrane</keyword>
<sequence>MWRSVQHRWQNSPKGNPQWQPIDRAAWLVIAALVVAIAALLVLGDRSAARVRDFSWADRTIGADDRAFVLAFNRPMNRDSVEANLKLDPPLEGKVSWAGTRMAFTLDRPAPYGTSFQLQLGAGARDTREDSKPAESFSAAFRSRDRVFAYIGTEGEEAGRLILYELTQQRKTILTPPNLLVNDFKPYPNRDRILFSATETSTLEKTDSPSLLEQQFYTVTTGLSVTNQAPEPAGEVMPVLDNRDYQNLKFDLAPDGSAALVQRAERKNASNVSLWLLRDRQTPQKLESQGGGEFVITPDSQSIAITQGQGVAILPLPNVDPGNNDRYRREIQPLDFLPKFGTVLGFASDGSAAALVKFNGDFTRSLFVVTPSGETELARIQGSILRAEFTPDNRVLYALVTQRVEDENYREQPYIGAFDLKTKALSPLLLLPEQLDIALDLSPDGAALLFDQIDTKAKAKGDRADQAESGEEETTQGDRESGRGNRADRSTTDPEAARRPEASDGNKIEHSQLWLLPVAQNPDGTFAKLTPQALPLPGARPRWLP</sequence>
<dbReference type="RefSeq" id="WP_393014090.1">
    <property type="nucleotide sequence ID" value="NZ_JAZAQF010000078.1"/>
</dbReference>
<accession>A0ABW7CEL1</accession>
<evidence type="ECO:0000313" key="4">
    <source>
        <dbReference type="Proteomes" id="UP001604335"/>
    </source>
</evidence>
<dbReference type="Gene3D" id="2.60.40.3710">
    <property type="match status" value="1"/>
</dbReference>
<feature type="region of interest" description="Disordered" evidence="1">
    <location>
        <begin position="460"/>
        <end position="545"/>
    </location>
</feature>
<evidence type="ECO:0000313" key="3">
    <source>
        <dbReference type="EMBL" id="MFG3818634.1"/>
    </source>
</evidence>
<dbReference type="Proteomes" id="UP001604335">
    <property type="component" value="Unassembled WGS sequence"/>
</dbReference>
<name>A0ABW7CEL1_9CYAN</name>
<evidence type="ECO:0000256" key="2">
    <source>
        <dbReference type="SAM" id="Phobius"/>
    </source>
</evidence>
<dbReference type="SUPFAM" id="SSF82171">
    <property type="entry name" value="DPP6 N-terminal domain-like"/>
    <property type="match status" value="1"/>
</dbReference>
<keyword evidence="2" id="KW-0812">Transmembrane</keyword>
<dbReference type="EMBL" id="JAZAQF010000078">
    <property type="protein sequence ID" value="MFG3818634.1"/>
    <property type="molecule type" value="Genomic_DNA"/>
</dbReference>
<gene>
    <name evidence="3" type="ORF">VPK24_13370</name>
</gene>
<keyword evidence="4" id="KW-1185">Reference proteome</keyword>
<protein>
    <submittedName>
        <fullName evidence="3">Ig-like domain-containing protein</fullName>
    </submittedName>
</protein>